<sequence>MGYVAVIVVAAAIFTAVILYLAVNQDNREKWLGITFLIASTGGFCLYGAANAYGSGSFFADVFETIVDVGRMFAGINDVAAFQKFAGEDSPWMVLFWAIHFLAYYSMASAIIMAVAKGTLKRLRSWFLKVNDVELIYGITGNSIAYGRNLAENKHASVVFVGTSSAGKESDISKMGGLLYTDNVALNPDRKLLERLSVKKGKGKIRLSALSRNIDANYEYAQKLLKCLKDADIDPQQTEVVLYGHEEHNGEPLQAHGEKYGYGTVRVFDKAELVARLLIQKYPLCDAISFDEKGRATEDTDVLLVGFGRKGQEILEKIVENGQFEGSSFRIKVFDSNGKNTDGFFRMRHESLLENYDITFEPYDGRSRQFAEYLSNELKALKYIVVAVGDSGVGREIAMNILELMSGSKIDIPVYQCNNDSVVRYQSGQVTECSGLYDADIMYGGHMDDFAKQLNHQYCHNDASAKKNWADCRYFDRMSSRASADYLSSLLKRIGVDKMDTIPEEMLLNLAKSEHLRWNAFHHACGYRKMEKDELKKRAELYANGGISRITKDTENKLHACLVSWDELDELSKLESSITGKDIDYKKKDMENVLMVKELLNR</sequence>
<gene>
    <name evidence="2" type="ORF">bhn_I2107</name>
</gene>
<dbReference type="Proteomes" id="UP000179284">
    <property type="component" value="Chromosome I"/>
</dbReference>
<dbReference type="RefSeq" id="WP_071176761.1">
    <property type="nucleotide sequence ID" value="NZ_CP017831.1"/>
</dbReference>
<reference evidence="3" key="1">
    <citation type="submission" date="2016-10" db="EMBL/GenBank/DDBJ databases">
        <title>The complete genome sequence of the rumen bacterium Butyrivibrio hungatei MB2003.</title>
        <authorList>
            <person name="Palevich N."/>
            <person name="Kelly W.J."/>
            <person name="Leahy S.C."/>
            <person name="Altermann E."/>
            <person name="Rakonjac J."/>
            <person name="Attwood G.T."/>
        </authorList>
    </citation>
    <scope>NUCLEOTIDE SEQUENCE [LARGE SCALE GENOMIC DNA]</scope>
    <source>
        <strain evidence="3">MB2003</strain>
    </source>
</reference>
<name>A0A1D9P3I5_9FIRM</name>
<keyword evidence="1" id="KW-0812">Transmembrane</keyword>
<organism evidence="2 3">
    <name type="scientific">Butyrivibrio hungatei</name>
    <dbReference type="NCBI Taxonomy" id="185008"/>
    <lineage>
        <taxon>Bacteria</taxon>
        <taxon>Bacillati</taxon>
        <taxon>Bacillota</taxon>
        <taxon>Clostridia</taxon>
        <taxon>Lachnospirales</taxon>
        <taxon>Lachnospiraceae</taxon>
        <taxon>Butyrivibrio</taxon>
    </lineage>
</organism>
<dbReference type="AlphaFoldDB" id="A0A1D9P3I5"/>
<proteinExistence type="predicted"/>
<feature type="transmembrane region" description="Helical" evidence="1">
    <location>
        <begin position="31"/>
        <end position="50"/>
    </location>
</feature>
<evidence type="ECO:0000313" key="2">
    <source>
        <dbReference type="EMBL" id="AOZ97140.1"/>
    </source>
</evidence>
<keyword evidence="1" id="KW-0472">Membrane</keyword>
<feature type="transmembrane region" description="Helical" evidence="1">
    <location>
        <begin position="94"/>
        <end position="116"/>
    </location>
</feature>
<dbReference type="Gene3D" id="6.20.350.10">
    <property type="match status" value="1"/>
</dbReference>
<protein>
    <recommendedName>
        <fullName evidence="4">TrkA-N domain-containing protein</fullName>
    </recommendedName>
</protein>
<keyword evidence="1" id="KW-1133">Transmembrane helix</keyword>
<evidence type="ECO:0000313" key="3">
    <source>
        <dbReference type="Proteomes" id="UP000179284"/>
    </source>
</evidence>
<accession>A0A1D9P3I5</accession>
<dbReference type="EMBL" id="CP017831">
    <property type="protein sequence ID" value="AOZ97140.1"/>
    <property type="molecule type" value="Genomic_DNA"/>
</dbReference>
<feature type="transmembrane region" description="Helical" evidence="1">
    <location>
        <begin position="6"/>
        <end position="24"/>
    </location>
</feature>
<keyword evidence="3" id="KW-1185">Reference proteome</keyword>
<dbReference type="KEGG" id="bhu:bhn_I2107"/>
<evidence type="ECO:0008006" key="4">
    <source>
        <dbReference type="Google" id="ProtNLM"/>
    </source>
</evidence>
<evidence type="ECO:0000256" key="1">
    <source>
        <dbReference type="SAM" id="Phobius"/>
    </source>
</evidence>
<dbReference type="OrthoDB" id="1027683at2"/>